<proteinExistence type="predicted"/>
<evidence type="ECO:0000313" key="2">
    <source>
        <dbReference type="Proteomes" id="UP001056291"/>
    </source>
</evidence>
<evidence type="ECO:0000313" key="1">
    <source>
        <dbReference type="EMBL" id="USG60374.1"/>
    </source>
</evidence>
<sequence>MGVKIYLVRHGEAGGAWDSTADPGLSVKGISQADTVARQLNEAIAPVRIFSSPLQRAQETAKPIGELWHQSVDIAPQLTEVPSAGIEFKDRRQWLTGVLQGQWSDQSNVLKNWRSNIVEFAKSQTEDAIFVTHFVVINSLVGFTESNDNVLVFRPDTCSVTTIGLNVDRLHLIEKGQEALTVIK</sequence>
<dbReference type="RefSeq" id="WP_251933255.1">
    <property type="nucleotide sequence ID" value="NZ_CP098747.1"/>
</dbReference>
<accession>A0ABY4W0J3</accession>
<dbReference type="InterPro" id="IPR050275">
    <property type="entry name" value="PGM_Phosphatase"/>
</dbReference>
<dbReference type="SMART" id="SM00855">
    <property type="entry name" value="PGAM"/>
    <property type="match status" value="1"/>
</dbReference>
<dbReference type="SUPFAM" id="SSF53254">
    <property type="entry name" value="Phosphoglycerate mutase-like"/>
    <property type="match status" value="1"/>
</dbReference>
<dbReference type="InterPro" id="IPR013078">
    <property type="entry name" value="His_Pase_superF_clade-1"/>
</dbReference>
<dbReference type="InterPro" id="IPR029033">
    <property type="entry name" value="His_PPase_superfam"/>
</dbReference>
<gene>
    <name evidence="1" type="ORF">NBZ79_14475</name>
</gene>
<keyword evidence="2" id="KW-1185">Reference proteome</keyword>
<organism evidence="1 2">
    <name type="scientific">Sneathiella marina</name>
    <dbReference type="NCBI Taxonomy" id="2950108"/>
    <lineage>
        <taxon>Bacteria</taxon>
        <taxon>Pseudomonadati</taxon>
        <taxon>Pseudomonadota</taxon>
        <taxon>Alphaproteobacteria</taxon>
        <taxon>Sneathiellales</taxon>
        <taxon>Sneathiellaceae</taxon>
        <taxon>Sneathiella</taxon>
    </lineage>
</organism>
<dbReference type="Proteomes" id="UP001056291">
    <property type="component" value="Chromosome"/>
</dbReference>
<dbReference type="PANTHER" id="PTHR48100:SF1">
    <property type="entry name" value="HISTIDINE PHOSPHATASE FAMILY PROTEIN-RELATED"/>
    <property type="match status" value="1"/>
</dbReference>
<dbReference type="PANTHER" id="PTHR48100">
    <property type="entry name" value="BROAD-SPECIFICITY PHOSPHATASE YOR283W-RELATED"/>
    <property type="match status" value="1"/>
</dbReference>
<name>A0ABY4W0J3_9PROT</name>
<protein>
    <submittedName>
        <fullName evidence="1">Phosphoglycerate mutase family protein</fullName>
    </submittedName>
</protein>
<dbReference type="Gene3D" id="3.40.50.1240">
    <property type="entry name" value="Phosphoglycerate mutase-like"/>
    <property type="match status" value="1"/>
</dbReference>
<dbReference type="EMBL" id="CP098747">
    <property type="protein sequence ID" value="USG60374.1"/>
    <property type="molecule type" value="Genomic_DNA"/>
</dbReference>
<dbReference type="Pfam" id="PF00300">
    <property type="entry name" value="His_Phos_1"/>
    <property type="match status" value="1"/>
</dbReference>
<dbReference type="CDD" id="cd07067">
    <property type="entry name" value="HP_PGM_like"/>
    <property type="match status" value="1"/>
</dbReference>
<reference evidence="1" key="1">
    <citation type="submission" date="2022-06" db="EMBL/GenBank/DDBJ databases">
        <title>Sneathiella actinostolidae sp. nov., isolated from a sea anemonein the Western Pacific Ocean.</title>
        <authorList>
            <person name="Wei M.J."/>
        </authorList>
    </citation>
    <scope>NUCLEOTIDE SEQUENCE</scope>
    <source>
        <strain evidence="1">PHK-P5</strain>
    </source>
</reference>